<accession>A0A9W4UTB0</accession>
<reference evidence="1" key="1">
    <citation type="submission" date="2023-01" db="EMBL/GenBank/DDBJ databases">
        <authorList>
            <person name="Van Ghelder C."/>
            <person name="Rancurel C."/>
        </authorList>
    </citation>
    <scope>NUCLEOTIDE SEQUENCE</scope>
    <source>
        <strain evidence="1">CNCM I-4278</strain>
    </source>
</reference>
<evidence type="ECO:0000313" key="2">
    <source>
        <dbReference type="Proteomes" id="UP001152607"/>
    </source>
</evidence>
<comment type="caution">
    <text evidence="1">The sequence shown here is derived from an EMBL/GenBank/DDBJ whole genome shotgun (WGS) entry which is preliminary data.</text>
</comment>
<evidence type="ECO:0000313" key="1">
    <source>
        <dbReference type="EMBL" id="CAI6341956.1"/>
    </source>
</evidence>
<dbReference type="EMBL" id="CAOQHR010000012">
    <property type="protein sequence ID" value="CAI6341956.1"/>
    <property type="molecule type" value="Genomic_DNA"/>
</dbReference>
<name>A0A9W4UTB0_9PLEO</name>
<protein>
    <submittedName>
        <fullName evidence="1">Uncharacterized protein</fullName>
    </submittedName>
</protein>
<dbReference type="Proteomes" id="UP001152607">
    <property type="component" value="Unassembled WGS sequence"/>
</dbReference>
<organism evidence="1 2">
    <name type="scientific">Periconia digitata</name>
    <dbReference type="NCBI Taxonomy" id="1303443"/>
    <lineage>
        <taxon>Eukaryota</taxon>
        <taxon>Fungi</taxon>
        <taxon>Dikarya</taxon>
        <taxon>Ascomycota</taxon>
        <taxon>Pezizomycotina</taxon>
        <taxon>Dothideomycetes</taxon>
        <taxon>Pleosporomycetidae</taxon>
        <taxon>Pleosporales</taxon>
        <taxon>Massarineae</taxon>
        <taxon>Periconiaceae</taxon>
        <taxon>Periconia</taxon>
    </lineage>
</organism>
<keyword evidence="2" id="KW-1185">Reference proteome</keyword>
<gene>
    <name evidence="1" type="ORF">PDIGIT_LOCUS15157</name>
</gene>
<dbReference type="AlphaFoldDB" id="A0A9W4UTB0"/>
<proteinExistence type="predicted"/>
<sequence>MVSDIMIPALPQGVISRLSMVSREDMSLSVVSAVAIACVSAALRLDGLTRIFSSKDFVHNYSTCSIAVDSVIVWDLEARLAVCNAQPPSTGSAGREEKSNIRRSCRLILFLAQ</sequence>